<feature type="non-terminal residue" evidence="6">
    <location>
        <position position="167"/>
    </location>
</feature>
<dbReference type="InterPro" id="IPR023395">
    <property type="entry name" value="MCP_dom_sf"/>
</dbReference>
<dbReference type="GO" id="GO:0015187">
    <property type="term" value="F:glycine transmembrane transporter activity"/>
    <property type="evidence" value="ECO:0007669"/>
    <property type="project" value="TreeGrafter"/>
</dbReference>
<evidence type="ECO:0000256" key="2">
    <source>
        <dbReference type="ARBA" id="ARBA00006375"/>
    </source>
</evidence>
<dbReference type="GO" id="GO:0005739">
    <property type="term" value="C:mitochondrion"/>
    <property type="evidence" value="ECO:0007669"/>
    <property type="project" value="TreeGrafter"/>
</dbReference>
<dbReference type="PANTHER" id="PTHR46181">
    <property type="entry name" value="MITOCHONDRIAL GLYCINE TRANSPORTER"/>
    <property type="match status" value="1"/>
</dbReference>
<accession>A0A8X7X9T2</accession>
<organism evidence="6 7">
    <name type="scientific">Polypterus senegalus</name>
    <name type="common">Senegal bichir</name>
    <dbReference type="NCBI Taxonomy" id="55291"/>
    <lineage>
        <taxon>Eukaryota</taxon>
        <taxon>Metazoa</taxon>
        <taxon>Chordata</taxon>
        <taxon>Craniata</taxon>
        <taxon>Vertebrata</taxon>
        <taxon>Euteleostomi</taxon>
        <taxon>Actinopterygii</taxon>
        <taxon>Polypteriformes</taxon>
        <taxon>Polypteridae</taxon>
        <taxon>Polypterus</taxon>
    </lineage>
</organism>
<dbReference type="GO" id="GO:1904983">
    <property type="term" value="P:glycine import into mitochondrion"/>
    <property type="evidence" value="ECO:0007669"/>
    <property type="project" value="TreeGrafter"/>
</dbReference>
<dbReference type="Proteomes" id="UP000886611">
    <property type="component" value="Unassembled WGS sequence"/>
</dbReference>
<keyword evidence="3" id="KW-0812">Transmembrane</keyword>
<dbReference type="Gene3D" id="1.50.40.10">
    <property type="entry name" value="Mitochondrial carrier domain"/>
    <property type="match status" value="1"/>
</dbReference>
<evidence type="ECO:0000313" key="7">
    <source>
        <dbReference type="Proteomes" id="UP000886611"/>
    </source>
</evidence>
<keyword evidence="4" id="KW-0472">Membrane</keyword>
<feature type="compositionally biased region" description="Basic and acidic residues" evidence="5">
    <location>
        <begin position="1"/>
        <end position="26"/>
    </location>
</feature>
<comment type="similarity">
    <text evidence="2">Belongs to the mitochondrial carrier (TC 2.A.29) family.</text>
</comment>
<evidence type="ECO:0000313" key="6">
    <source>
        <dbReference type="EMBL" id="KAG2463524.1"/>
    </source>
</evidence>
<comment type="subcellular location">
    <subcellularLocation>
        <location evidence="1">Membrane</location>
        <topology evidence="1">Multi-pass membrane protein</topology>
    </subcellularLocation>
</comment>
<dbReference type="GO" id="GO:0016020">
    <property type="term" value="C:membrane"/>
    <property type="evidence" value="ECO:0007669"/>
    <property type="project" value="UniProtKB-SubCell"/>
</dbReference>
<comment type="caution">
    <text evidence="6">The sequence shown here is derived from an EMBL/GenBank/DDBJ whole genome shotgun (WGS) entry which is preliminary data.</text>
</comment>
<evidence type="ECO:0000256" key="4">
    <source>
        <dbReference type="ARBA" id="ARBA00023136"/>
    </source>
</evidence>
<sequence>MEGLGGERERERERASPRHYLPRDARGQPSWVAEAPRIPAAHAGTLAVWVPCEPPGGAAELHYRTSTTRGTCCIPEVLSSSYTPLLNFSCGVFAGVLASVLTQPADVIKTQVQVSPGKFRQTGEVVSFIFQDSDAPFMKLLFNFGVKQLLLTWPIYCCSSEHAKLSD</sequence>
<reference evidence="6 7" key="1">
    <citation type="journal article" date="2021" name="Cell">
        <title>Tracing the genetic footprints of vertebrate landing in non-teleost ray-finned fishes.</title>
        <authorList>
            <person name="Bi X."/>
            <person name="Wang K."/>
            <person name="Yang L."/>
            <person name="Pan H."/>
            <person name="Jiang H."/>
            <person name="Wei Q."/>
            <person name="Fang M."/>
            <person name="Yu H."/>
            <person name="Zhu C."/>
            <person name="Cai Y."/>
            <person name="He Y."/>
            <person name="Gan X."/>
            <person name="Zeng H."/>
            <person name="Yu D."/>
            <person name="Zhu Y."/>
            <person name="Jiang H."/>
            <person name="Qiu Q."/>
            <person name="Yang H."/>
            <person name="Zhang Y.E."/>
            <person name="Wang W."/>
            <person name="Zhu M."/>
            <person name="He S."/>
            <person name="Zhang G."/>
        </authorList>
    </citation>
    <scope>NUCLEOTIDE SEQUENCE [LARGE SCALE GENOMIC DNA]</scope>
    <source>
        <strain evidence="6">Bchr_013</strain>
    </source>
</reference>
<feature type="non-terminal residue" evidence="6">
    <location>
        <position position="1"/>
    </location>
</feature>
<dbReference type="EMBL" id="JAATIS010003638">
    <property type="protein sequence ID" value="KAG2463524.1"/>
    <property type="molecule type" value="Genomic_DNA"/>
</dbReference>
<feature type="region of interest" description="Disordered" evidence="5">
    <location>
        <begin position="1"/>
        <end position="28"/>
    </location>
</feature>
<keyword evidence="7" id="KW-1185">Reference proteome</keyword>
<dbReference type="InterPro" id="IPR018108">
    <property type="entry name" value="MCP_transmembrane"/>
</dbReference>
<name>A0A8X7X9T2_POLSE</name>
<evidence type="ECO:0000256" key="3">
    <source>
        <dbReference type="ARBA" id="ARBA00022692"/>
    </source>
</evidence>
<dbReference type="SUPFAM" id="SSF103506">
    <property type="entry name" value="Mitochondrial carrier"/>
    <property type="match status" value="1"/>
</dbReference>
<protein>
    <submittedName>
        <fullName evidence="6">S238A protein</fullName>
    </submittedName>
</protein>
<gene>
    <name evidence="6" type="primary">Slc25a38a</name>
    <name evidence="6" type="ORF">GTO96_0003046</name>
</gene>
<evidence type="ECO:0000256" key="1">
    <source>
        <dbReference type="ARBA" id="ARBA00004141"/>
    </source>
</evidence>
<evidence type="ECO:0000256" key="5">
    <source>
        <dbReference type="SAM" id="MobiDB-lite"/>
    </source>
</evidence>
<dbReference type="PANTHER" id="PTHR46181:SF3">
    <property type="entry name" value="MITOCHONDRIAL GLYCINE TRANSPORTER"/>
    <property type="match status" value="1"/>
</dbReference>
<dbReference type="AlphaFoldDB" id="A0A8X7X9T2"/>
<dbReference type="Pfam" id="PF00153">
    <property type="entry name" value="Mito_carr"/>
    <property type="match status" value="1"/>
</dbReference>
<proteinExistence type="inferred from homology"/>